<dbReference type="AlphaFoldDB" id="A0A4C1YI20"/>
<dbReference type="Proteomes" id="UP000299102">
    <property type="component" value="Unassembled WGS sequence"/>
</dbReference>
<proteinExistence type="predicted"/>
<organism evidence="1 2">
    <name type="scientific">Eumeta variegata</name>
    <name type="common">Bagworm moth</name>
    <name type="synonym">Eumeta japonica</name>
    <dbReference type="NCBI Taxonomy" id="151549"/>
    <lineage>
        <taxon>Eukaryota</taxon>
        <taxon>Metazoa</taxon>
        <taxon>Ecdysozoa</taxon>
        <taxon>Arthropoda</taxon>
        <taxon>Hexapoda</taxon>
        <taxon>Insecta</taxon>
        <taxon>Pterygota</taxon>
        <taxon>Neoptera</taxon>
        <taxon>Endopterygota</taxon>
        <taxon>Lepidoptera</taxon>
        <taxon>Glossata</taxon>
        <taxon>Ditrysia</taxon>
        <taxon>Tineoidea</taxon>
        <taxon>Psychidae</taxon>
        <taxon>Oiketicinae</taxon>
        <taxon>Eumeta</taxon>
    </lineage>
</organism>
<keyword evidence="2" id="KW-1185">Reference proteome</keyword>
<gene>
    <name evidence="1" type="ORF">EVAR_15065_1</name>
</gene>
<protein>
    <submittedName>
        <fullName evidence="1">Uncharacterized protein</fullName>
    </submittedName>
</protein>
<dbReference type="EMBL" id="BGZK01001263">
    <property type="protein sequence ID" value="GBP75816.1"/>
    <property type="molecule type" value="Genomic_DNA"/>
</dbReference>
<sequence>MERVCERKKKLKFLVRTRGRGLRPGEIKVGGGEVKFDSRIEPTLAARGSGGGAGGGTGGIYCHLGKMKPESNSGCDTEVAV</sequence>
<comment type="caution">
    <text evidence="1">The sequence shown here is derived from an EMBL/GenBank/DDBJ whole genome shotgun (WGS) entry which is preliminary data.</text>
</comment>
<evidence type="ECO:0000313" key="2">
    <source>
        <dbReference type="Proteomes" id="UP000299102"/>
    </source>
</evidence>
<accession>A0A4C1YI20</accession>
<name>A0A4C1YI20_EUMVA</name>
<reference evidence="1 2" key="1">
    <citation type="journal article" date="2019" name="Commun. Biol.">
        <title>The bagworm genome reveals a unique fibroin gene that provides high tensile strength.</title>
        <authorList>
            <person name="Kono N."/>
            <person name="Nakamura H."/>
            <person name="Ohtoshi R."/>
            <person name="Tomita M."/>
            <person name="Numata K."/>
            <person name="Arakawa K."/>
        </authorList>
    </citation>
    <scope>NUCLEOTIDE SEQUENCE [LARGE SCALE GENOMIC DNA]</scope>
</reference>
<evidence type="ECO:0000313" key="1">
    <source>
        <dbReference type="EMBL" id="GBP75816.1"/>
    </source>
</evidence>